<feature type="transmembrane region" description="Helical" evidence="11">
    <location>
        <begin position="24"/>
        <end position="42"/>
    </location>
</feature>
<evidence type="ECO:0000256" key="4">
    <source>
        <dbReference type="ARBA" id="ARBA00022737"/>
    </source>
</evidence>
<dbReference type="InterPro" id="IPR046342">
    <property type="entry name" value="CBS_dom_sf"/>
</dbReference>
<dbReference type="PANTHER" id="PTHR43099">
    <property type="entry name" value="UPF0053 PROTEIN YRKA"/>
    <property type="match status" value="1"/>
</dbReference>
<comment type="subcellular location">
    <subcellularLocation>
        <location evidence="1">Cell membrane</location>
        <topology evidence="1">Multi-pass membrane protein</topology>
    </subcellularLocation>
</comment>
<evidence type="ECO:0000256" key="8">
    <source>
        <dbReference type="PROSITE-ProRule" id="PRU00703"/>
    </source>
</evidence>
<evidence type="ECO:0000256" key="10">
    <source>
        <dbReference type="SAM" id="MobiDB-lite"/>
    </source>
</evidence>
<dbReference type="InterPro" id="IPR044751">
    <property type="entry name" value="Ion_transp-like_CBS"/>
</dbReference>
<dbReference type="SMART" id="SM00116">
    <property type="entry name" value="CBS"/>
    <property type="match status" value="2"/>
</dbReference>
<keyword evidence="6 8" id="KW-0129">CBS domain</keyword>
<evidence type="ECO:0000256" key="1">
    <source>
        <dbReference type="ARBA" id="ARBA00004651"/>
    </source>
</evidence>
<evidence type="ECO:0000256" key="11">
    <source>
        <dbReference type="SAM" id="Phobius"/>
    </source>
</evidence>
<sequence length="585" mass="63473">MISSLVPTVGPFRDHLNSCWRETLLFRLIFAFLGGMVVFGGLPDPALASDSPAPPTWTVAWLPQESPPVPVTEQLENAVADDGEEGSLSGSQADLAEDSSLPGAEVGEAASSSSESSEPSGQQVEAGQANSSLTAAGSAHEAVPESSGPPAWYLLLALVLLVANGFFVAAEFSLVKVRLSRIEQLVVSKRFFAKTARWTAQRLERSLSACQLGITMASLALGWVGEPAFASLLEPLLRFAGVTSPAVVHTVAFIVGFTAITALHLVVGEQAPKIFAIRQPEMMLLWCAVPLKIFYLLTYPLMAALNSATAWILKMVGLKDADGHEVPYTEEEIRALLSEAHIHGNLTRSEHKLLDAVFEFDDLICRRIMLPRGEVEFLDINASVAETMELIRRTKHTRYPVCDGSLDEVLGVLHVKDLIGRSLDESFKFQSIMRPPKKVPENMPISKLLRHFQGTHQLLALVLDEYGTVIGIVTLENVLEEIIGNVADEFDHEDPDVVPDGPGAFVIAGSASVQEVEHELKLSFGNVDVDTMAGLVMHFAERIVNAGDEIDLGVAKARVLEVADDRTTRLRIILPHDTEASLGDR</sequence>
<feature type="region of interest" description="Disordered" evidence="10">
    <location>
        <begin position="82"/>
        <end position="142"/>
    </location>
</feature>
<dbReference type="InterPro" id="IPR002550">
    <property type="entry name" value="CNNM"/>
</dbReference>
<dbReference type="Pfam" id="PF03471">
    <property type="entry name" value="CorC_HlyC"/>
    <property type="match status" value="1"/>
</dbReference>
<dbReference type="EMBL" id="CP036298">
    <property type="protein sequence ID" value="QDV22602.1"/>
    <property type="molecule type" value="Genomic_DNA"/>
</dbReference>
<dbReference type="InterPro" id="IPR051676">
    <property type="entry name" value="UPF0053_domain"/>
</dbReference>
<dbReference type="Gene3D" id="3.10.580.10">
    <property type="entry name" value="CBS-domain"/>
    <property type="match status" value="1"/>
</dbReference>
<dbReference type="SMART" id="SM01091">
    <property type="entry name" value="CorC_HlyC"/>
    <property type="match status" value="1"/>
</dbReference>
<dbReference type="FunFam" id="3.10.580.10:FF:000002">
    <property type="entry name" value="Magnesium/cobalt efflux protein CorC"/>
    <property type="match status" value="1"/>
</dbReference>
<dbReference type="KEGG" id="ahel:Q31a_08880"/>
<dbReference type="InterPro" id="IPR005170">
    <property type="entry name" value="Transptr-assoc_dom"/>
</dbReference>
<dbReference type="InterPro" id="IPR036318">
    <property type="entry name" value="FAD-bd_PCMH-like_sf"/>
</dbReference>
<dbReference type="Pfam" id="PF00571">
    <property type="entry name" value="CBS"/>
    <property type="match status" value="2"/>
</dbReference>
<evidence type="ECO:0000259" key="12">
    <source>
        <dbReference type="PROSITE" id="PS51371"/>
    </source>
</evidence>
<feature type="domain" description="CBS" evidence="12">
    <location>
        <begin position="432"/>
        <end position="489"/>
    </location>
</feature>
<keyword evidence="7 9" id="KW-0472">Membrane</keyword>
<dbReference type="PROSITE" id="PS51846">
    <property type="entry name" value="CNNM"/>
    <property type="match status" value="1"/>
</dbReference>
<dbReference type="RefSeq" id="WP_145074350.1">
    <property type="nucleotide sequence ID" value="NZ_CP036298.1"/>
</dbReference>
<accession>A0A518G1Z8</accession>
<proteinExistence type="predicted"/>
<feature type="transmembrane region" description="Helical" evidence="11">
    <location>
        <begin position="283"/>
        <end position="305"/>
    </location>
</feature>
<name>A0A518G1Z8_9BACT</name>
<feature type="domain" description="CBS" evidence="12">
    <location>
        <begin position="369"/>
        <end position="429"/>
    </location>
</feature>
<dbReference type="Pfam" id="PF01595">
    <property type="entry name" value="CNNM"/>
    <property type="match status" value="1"/>
</dbReference>
<keyword evidence="3 9" id="KW-0812">Transmembrane</keyword>
<evidence type="ECO:0000256" key="7">
    <source>
        <dbReference type="ARBA" id="ARBA00023136"/>
    </source>
</evidence>
<keyword evidence="15" id="KW-1185">Reference proteome</keyword>
<dbReference type="PROSITE" id="PS51371">
    <property type="entry name" value="CBS"/>
    <property type="match status" value="2"/>
</dbReference>
<feature type="transmembrane region" description="Helical" evidence="11">
    <location>
        <begin position="245"/>
        <end position="267"/>
    </location>
</feature>
<evidence type="ECO:0000313" key="14">
    <source>
        <dbReference type="EMBL" id="QDV22602.1"/>
    </source>
</evidence>
<dbReference type="SUPFAM" id="SSF56176">
    <property type="entry name" value="FAD-binding/transporter-associated domain-like"/>
    <property type="match status" value="1"/>
</dbReference>
<evidence type="ECO:0000313" key="15">
    <source>
        <dbReference type="Proteomes" id="UP000318017"/>
    </source>
</evidence>
<dbReference type="InterPro" id="IPR016169">
    <property type="entry name" value="FAD-bd_PCMH_sub2"/>
</dbReference>
<keyword evidence="4" id="KW-0677">Repeat</keyword>
<reference evidence="14 15" key="1">
    <citation type="submission" date="2019-02" db="EMBL/GenBank/DDBJ databases">
        <title>Deep-cultivation of Planctomycetes and their phenomic and genomic characterization uncovers novel biology.</title>
        <authorList>
            <person name="Wiegand S."/>
            <person name="Jogler M."/>
            <person name="Boedeker C."/>
            <person name="Pinto D."/>
            <person name="Vollmers J."/>
            <person name="Rivas-Marin E."/>
            <person name="Kohn T."/>
            <person name="Peeters S.H."/>
            <person name="Heuer A."/>
            <person name="Rast P."/>
            <person name="Oberbeckmann S."/>
            <person name="Bunk B."/>
            <person name="Jeske O."/>
            <person name="Meyerdierks A."/>
            <person name="Storesund J.E."/>
            <person name="Kallscheuer N."/>
            <person name="Luecker S."/>
            <person name="Lage O.M."/>
            <person name="Pohl T."/>
            <person name="Merkel B.J."/>
            <person name="Hornburger P."/>
            <person name="Mueller R.-W."/>
            <person name="Bruemmer F."/>
            <person name="Labrenz M."/>
            <person name="Spormann A.M."/>
            <person name="Op den Camp H."/>
            <person name="Overmann J."/>
            <person name="Amann R."/>
            <person name="Jetten M.S.M."/>
            <person name="Mascher T."/>
            <person name="Medema M.H."/>
            <person name="Devos D.P."/>
            <person name="Kaster A.-K."/>
            <person name="Ovreas L."/>
            <person name="Rohde M."/>
            <person name="Galperin M.Y."/>
            <person name="Jogler C."/>
        </authorList>
    </citation>
    <scope>NUCLEOTIDE SEQUENCE [LARGE SCALE GENOMIC DNA]</scope>
    <source>
        <strain evidence="14 15">Q31a</strain>
    </source>
</reference>
<keyword evidence="5 9" id="KW-1133">Transmembrane helix</keyword>
<feature type="transmembrane region" description="Helical" evidence="11">
    <location>
        <begin position="207"/>
        <end position="225"/>
    </location>
</feature>
<keyword evidence="2" id="KW-1003">Cell membrane</keyword>
<feature type="compositionally biased region" description="Low complexity" evidence="10">
    <location>
        <begin position="102"/>
        <end position="125"/>
    </location>
</feature>
<feature type="transmembrane region" description="Helical" evidence="11">
    <location>
        <begin position="151"/>
        <end position="175"/>
    </location>
</feature>
<dbReference type="AlphaFoldDB" id="A0A518G1Z8"/>
<dbReference type="InterPro" id="IPR000644">
    <property type="entry name" value="CBS_dom"/>
</dbReference>
<evidence type="ECO:0000256" key="3">
    <source>
        <dbReference type="ARBA" id="ARBA00022692"/>
    </source>
</evidence>
<evidence type="ECO:0000256" key="5">
    <source>
        <dbReference type="ARBA" id="ARBA00022989"/>
    </source>
</evidence>
<dbReference type="PANTHER" id="PTHR43099:SF5">
    <property type="entry name" value="HLYC_CORC FAMILY TRANSPORTER"/>
    <property type="match status" value="1"/>
</dbReference>
<dbReference type="Gene3D" id="3.30.465.10">
    <property type="match status" value="1"/>
</dbReference>
<evidence type="ECO:0000259" key="13">
    <source>
        <dbReference type="PROSITE" id="PS51846"/>
    </source>
</evidence>
<organism evidence="14 15">
    <name type="scientific">Aureliella helgolandensis</name>
    <dbReference type="NCBI Taxonomy" id="2527968"/>
    <lineage>
        <taxon>Bacteria</taxon>
        <taxon>Pseudomonadati</taxon>
        <taxon>Planctomycetota</taxon>
        <taxon>Planctomycetia</taxon>
        <taxon>Pirellulales</taxon>
        <taxon>Pirellulaceae</taxon>
        <taxon>Aureliella</taxon>
    </lineage>
</organism>
<dbReference type="GO" id="GO:0005886">
    <property type="term" value="C:plasma membrane"/>
    <property type="evidence" value="ECO:0007669"/>
    <property type="project" value="UniProtKB-SubCell"/>
</dbReference>
<dbReference type="SUPFAM" id="SSF54631">
    <property type="entry name" value="CBS-domain pair"/>
    <property type="match status" value="1"/>
</dbReference>
<evidence type="ECO:0000256" key="6">
    <source>
        <dbReference type="ARBA" id="ARBA00023122"/>
    </source>
</evidence>
<dbReference type="CDD" id="cd04590">
    <property type="entry name" value="CBS_pair_CorC_HlyC_assoc"/>
    <property type="match status" value="1"/>
</dbReference>
<gene>
    <name evidence="14" type="primary">corC_1</name>
    <name evidence="14" type="ORF">Q31a_08880</name>
</gene>
<dbReference type="Proteomes" id="UP000318017">
    <property type="component" value="Chromosome"/>
</dbReference>
<evidence type="ECO:0000256" key="2">
    <source>
        <dbReference type="ARBA" id="ARBA00022475"/>
    </source>
</evidence>
<feature type="domain" description="CNNM transmembrane" evidence="13">
    <location>
        <begin position="146"/>
        <end position="350"/>
    </location>
</feature>
<dbReference type="OrthoDB" id="9798188at2"/>
<protein>
    <submittedName>
        <fullName evidence="14">Magnesium and cobalt efflux protein CorC</fullName>
    </submittedName>
</protein>
<evidence type="ECO:0000256" key="9">
    <source>
        <dbReference type="PROSITE-ProRule" id="PRU01193"/>
    </source>
</evidence>
<dbReference type="GO" id="GO:0050660">
    <property type="term" value="F:flavin adenine dinucleotide binding"/>
    <property type="evidence" value="ECO:0007669"/>
    <property type="project" value="InterPro"/>
</dbReference>